<accession>A0A430FIA3</accession>
<dbReference type="PROSITE" id="PS50931">
    <property type="entry name" value="HTH_LYSR"/>
    <property type="match status" value="1"/>
</dbReference>
<dbReference type="GO" id="GO:0003700">
    <property type="term" value="F:DNA-binding transcription factor activity"/>
    <property type="evidence" value="ECO:0007669"/>
    <property type="project" value="InterPro"/>
</dbReference>
<comment type="similarity">
    <text evidence="1">Belongs to the LysR transcriptional regulatory family.</text>
</comment>
<dbReference type="InterPro" id="IPR000847">
    <property type="entry name" value="LysR_HTH_N"/>
</dbReference>
<evidence type="ECO:0000256" key="3">
    <source>
        <dbReference type="ARBA" id="ARBA00023125"/>
    </source>
</evidence>
<dbReference type="Gene3D" id="3.40.190.290">
    <property type="match status" value="1"/>
</dbReference>
<reference evidence="6 7" key="1">
    <citation type="submission" date="2018-09" db="EMBL/GenBank/DDBJ databases">
        <title>Characterization of the phylogenetic diversity of five novel species belonging to the genus Bifidobacterium.</title>
        <authorList>
            <person name="Lugli G.A."/>
            <person name="Duranti S."/>
            <person name="Milani C."/>
        </authorList>
    </citation>
    <scope>NUCLEOTIDE SEQUENCE [LARGE SCALE GENOMIC DNA]</scope>
    <source>
        <strain evidence="6 7">2028B</strain>
    </source>
</reference>
<keyword evidence="2" id="KW-0805">Transcription regulation</keyword>
<dbReference type="InterPro" id="IPR005119">
    <property type="entry name" value="LysR_subst-bd"/>
</dbReference>
<dbReference type="SUPFAM" id="SSF53850">
    <property type="entry name" value="Periplasmic binding protein-like II"/>
    <property type="match status" value="1"/>
</dbReference>
<evidence type="ECO:0000256" key="1">
    <source>
        <dbReference type="ARBA" id="ARBA00009437"/>
    </source>
</evidence>
<dbReference type="SUPFAM" id="SSF46785">
    <property type="entry name" value="Winged helix' DNA-binding domain"/>
    <property type="match status" value="1"/>
</dbReference>
<comment type="caution">
    <text evidence="6">The sequence shown here is derived from an EMBL/GenBank/DDBJ whole genome shotgun (WGS) entry which is preliminary data.</text>
</comment>
<dbReference type="AlphaFoldDB" id="A0A430FIA3"/>
<dbReference type="EMBL" id="QXGJ01000001">
    <property type="protein sequence ID" value="RSX52547.1"/>
    <property type="molecule type" value="Genomic_DNA"/>
</dbReference>
<proteinExistence type="inferred from homology"/>
<feature type="domain" description="HTH lysR-type" evidence="5">
    <location>
        <begin position="61"/>
        <end position="118"/>
    </location>
</feature>
<dbReference type="InterPro" id="IPR050950">
    <property type="entry name" value="HTH-type_LysR_regulators"/>
</dbReference>
<dbReference type="InterPro" id="IPR036390">
    <property type="entry name" value="WH_DNA-bd_sf"/>
</dbReference>
<sequence length="371" mass="40692">MFWRAETVANTRMSCGMTAISYGRRQGSGHAVKPFDYYPDLHAEHIRDTVSHHWRFTMFAMTLTQIQAFYYAATLGSFTAAAEYMGMTQPTVSELVRRIEANYGLQLFVRGGRRLVLTTAGRTLLPWAKRLMDGALGADTALNALLTGRGGTVSFGILRNAGYYGLSDLASVFSEAHPNVHLRLVGQNSFEVADAVRDGELEAGLLCLPIPTDGLAITPLMRQEILWASSKPERCEKPMSVEKIGDEPLILYDAHHGWRDPSRRQLAQQAQMHGVTLDPMIEIESVDAAISLVSLGLGDTILPRAVVGTDGFPDNVYTTSLAEPIYDTFALVTRKNWELSPMAKYLAGLAVDMLLSNADSADEVLAHTPVT</sequence>
<name>A0A430FIA3_9BIFI</name>
<dbReference type="InterPro" id="IPR036388">
    <property type="entry name" value="WH-like_DNA-bd_sf"/>
</dbReference>
<organism evidence="6 7">
    <name type="scientific">Bifidobacterium callimiconis</name>
    <dbReference type="NCBI Taxonomy" id="2306973"/>
    <lineage>
        <taxon>Bacteria</taxon>
        <taxon>Bacillati</taxon>
        <taxon>Actinomycetota</taxon>
        <taxon>Actinomycetes</taxon>
        <taxon>Bifidobacteriales</taxon>
        <taxon>Bifidobacteriaceae</taxon>
        <taxon>Bifidobacterium</taxon>
    </lineage>
</organism>
<keyword evidence="3" id="KW-0238">DNA-binding</keyword>
<dbReference type="GO" id="GO:0005829">
    <property type="term" value="C:cytosol"/>
    <property type="evidence" value="ECO:0007669"/>
    <property type="project" value="TreeGrafter"/>
</dbReference>
<protein>
    <submittedName>
        <fullName evidence="6">LysR family transcriptional regulator</fullName>
    </submittedName>
</protein>
<dbReference type="Gene3D" id="1.10.10.10">
    <property type="entry name" value="Winged helix-like DNA-binding domain superfamily/Winged helix DNA-binding domain"/>
    <property type="match status" value="1"/>
</dbReference>
<keyword evidence="4" id="KW-0804">Transcription</keyword>
<keyword evidence="7" id="KW-1185">Reference proteome</keyword>
<dbReference type="Pfam" id="PF03466">
    <property type="entry name" value="LysR_substrate"/>
    <property type="match status" value="1"/>
</dbReference>
<dbReference type="GO" id="GO:0003677">
    <property type="term" value="F:DNA binding"/>
    <property type="evidence" value="ECO:0007669"/>
    <property type="project" value="UniProtKB-KW"/>
</dbReference>
<dbReference type="Proteomes" id="UP000288607">
    <property type="component" value="Unassembled WGS sequence"/>
</dbReference>
<dbReference type="CDD" id="cd05466">
    <property type="entry name" value="PBP2_LTTR_substrate"/>
    <property type="match status" value="1"/>
</dbReference>
<evidence type="ECO:0000259" key="5">
    <source>
        <dbReference type="PROSITE" id="PS50931"/>
    </source>
</evidence>
<dbReference type="PANTHER" id="PTHR30419">
    <property type="entry name" value="HTH-TYPE TRANSCRIPTIONAL REGULATOR YBHD"/>
    <property type="match status" value="1"/>
</dbReference>
<evidence type="ECO:0000313" key="7">
    <source>
        <dbReference type="Proteomes" id="UP000288607"/>
    </source>
</evidence>
<dbReference type="PRINTS" id="PR00039">
    <property type="entry name" value="HTHLYSR"/>
</dbReference>
<evidence type="ECO:0000256" key="4">
    <source>
        <dbReference type="ARBA" id="ARBA00023163"/>
    </source>
</evidence>
<dbReference type="Pfam" id="PF00126">
    <property type="entry name" value="HTH_1"/>
    <property type="match status" value="1"/>
</dbReference>
<gene>
    <name evidence="6" type="ORF">D2E23_0275</name>
</gene>
<evidence type="ECO:0000256" key="2">
    <source>
        <dbReference type="ARBA" id="ARBA00023015"/>
    </source>
</evidence>
<evidence type="ECO:0000313" key="6">
    <source>
        <dbReference type="EMBL" id="RSX52547.1"/>
    </source>
</evidence>